<gene>
    <name evidence="4 5" type="primary">aat</name>
    <name evidence="5" type="ORF">CKO28_03040</name>
</gene>
<evidence type="ECO:0000256" key="1">
    <source>
        <dbReference type="ARBA" id="ARBA00022490"/>
    </source>
</evidence>
<dbReference type="InterPro" id="IPR016181">
    <property type="entry name" value="Acyl_CoA_acyltransferase"/>
</dbReference>
<keyword evidence="1 4" id="KW-0963">Cytoplasm</keyword>
<evidence type="ECO:0000313" key="6">
    <source>
        <dbReference type="Proteomes" id="UP001296873"/>
    </source>
</evidence>
<proteinExistence type="inferred from homology"/>
<comment type="caution">
    <text evidence="5">The sequence shown here is derived from an EMBL/GenBank/DDBJ whole genome shotgun (WGS) entry which is preliminary data.</text>
</comment>
<dbReference type="Pfam" id="PF03588">
    <property type="entry name" value="Leu_Phe_trans"/>
    <property type="match status" value="1"/>
</dbReference>
<keyword evidence="6" id="KW-1185">Reference proteome</keyword>
<dbReference type="EMBL" id="NRRL01000003">
    <property type="protein sequence ID" value="MBK1667019.1"/>
    <property type="molecule type" value="Genomic_DNA"/>
</dbReference>
<reference evidence="5 6" key="1">
    <citation type="journal article" date="2020" name="Microorganisms">
        <title>Osmotic Adaptation and Compatible Solute Biosynthesis of Phototrophic Bacteria as Revealed from Genome Analyses.</title>
        <authorList>
            <person name="Imhoff J.F."/>
            <person name="Rahn T."/>
            <person name="Kunzel S."/>
            <person name="Keller A."/>
            <person name="Neulinger S.C."/>
        </authorList>
    </citation>
    <scope>NUCLEOTIDE SEQUENCE [LARGE SCALE GENOMIC DNA]</scope>
    <source>
        <strain evidence="5 6">DSM 9895</strain>
    </source>
</reference>
<dbReference type="Proteomes" id="UP001296873">
    <property type="component" value="Unassembled WGS sequence"/>
</dbReference>
<dbReference type="EC" id="2.3.2.6" evidence="4"/>
<dbReference type="InterPro" id="IPR042203">
    <property type="entry name" value="Leu/Phe-tRNA_Trfase_C"/>
</dbReference>
<dbReference type="GO" id="GO:0016740">
    <property type="term" value="F:transferase activity"/>
    <property type="evidence" value="ECO:0007669"/>
    <property type="project" value="UniProtKB-KW"/>
</dbReference>
<keyword evidence="2 4" id="KW-0808">Transferase</keyword>
<comment type="subcellular location">
    <subcellularLocation>
        <location evidence="4">Cytoplasm</location>
    </subcellularLocation>
</comment>
<evidence type="ECO:0000256" key="2">
    <source>
        <dbReference type="ARBA" id="ARBA00022679"/>
    </source>
</evidence>
<dbReference type="InterPro" id="IPR004616">
    <property type="entry name" value="Leu/Phe-tRNA_Trfase"/>
</dbReference>
<comment type="catalytic activity">
    <reaction evidence="4">
        <text>N-terminal L-lysyl-[protein] + L-leucyl-tRNA(Leu) = N-terminal L-leucyl-L-lysyl-[protein] + tRNA(Leu) + H(+)</text>
        <dbReference type="Rhea" id="RHEA:12340"/>
        <dbReference type="Rhea" id="RHEA-COMP:9613"/>
        <dbReference type="Rhea" id="RHEA-COMP:9622"/>
        <dbReference type="Rhea" id="RHEA-COMP:12670"/>
        <dbReference type="Rhea" id="RHEA-COMP:12671"/>
        <dbReference type="ChEBI" id="CHEBI:15378"/>
        <dbReference type="ChEBI" id="CHEBI:65249"/>
        <dbReference type="ChEBI" id="CHEBI:78442"/>
        <dbReference type="ChEBI" id="CHEBI:78494"/>
        <dbReference type="ChEBI" id="CHEBI:133043"/>
        <dbReference type="EC" id="2.3.2.6"/>
    </reaction>
</comment>
<dbReference type="PANTHER" id="PTHR30098:SF2">
    <property type="entry name" value="LEUCYL_PHENYLALANYL-TRNA--PROTEIN TRANSFERASE"/>
    <property type="match status" value="1"/>
</dbReference>
<evidence type="ECO:0000256" key="4">
    <source>
        <dbReference type="HAMAP-Rule" id="MF_00688"/>
    </source>
</evidence>
<comment type="function">
    <text evidence="4">Functions in the N-end rule pathway of protein degradation where it conjugates Leu, Phe and, less efficiently, Met from aminoacyl-tRNAs to the N-termini of proteins containing an N-terminal arginine or lysine.</text>
</comment>
<evidence type="ECO:0000313" key="5">
    <source>
        <dbReference type="EMBL" id="MBK1667019.1"/>
    </source>
</evidence>
<comment type="similarity">
    <text evidence="4">Belongs to the L/F-transferase family.</text>
</comment>
<name>A0ABS1D9X5_9PROT</name>
<organism evidence="5 6">
    <name type="scientific">Rhodovibrio sodomensis</name>
    <dbReference type="NCBI Taxonomy" id="1088"/>
    <lineage>
        <taxon>Bacteria</taxon>
        <taxon>Pseudomonadati</taxon>
        <taxon>Pseudomonadota</taxon>
        <taxon>Alphaproteobacteria</taxon>
        <taxon>Rhodospirillales</taxon>
        <taxon>Rhodovibrionaceae</taxon>
        <taxon>Rhodovibrio</taxon>
    </lineage>
</organism>
<sequence>MTLTACLPSHCIGVERTSADLPAQELLYRYSLGLAPFPAGRQGFTWCFFDPPAGAFVGDFRVPRRLRKTVRRQPYRVTANTAFEDTVAHCAGAERHGGWITDGIIEAALRLHNAGHAHSIEVWQGRDLVGGLYGVAVGQVFVGESMFTLADNAGAIAATHLLSRLYHGGYSLLDTQVVSLHMQRFGMRAHDKADFMPRRWAAVSAPAGDFGPDGDDEHGPVSAFLNTITHPSSGAGASHAQI</sequence>
<dbReference type="NCBIfam" id="TIGR00667">
    <property type="entry name" value="aat"/>
    <property type="match status" value="1"/>
</dbReference>
<dbReference type="Gene3D" id="3.40.630.70">
    <property type="entry name" value="Leucyl/phenylalanyl-tRNA-protein transferase, C-terminal domain"/>
    <property type="match status" value="1"/>
</dbReference>
<accession>A0ABS1D9X5</accession>
<keyword evidence="3 4" id="KW-0012">Acyltransferase</keyword>
<dbReference type="PANTHER" id="PTHR30098">
    <property type="entry name" value="LEUCYL/PHENYLALANYL-TRNA--PROTEIN TRANSFERASE"/>
    <property type="match status" value="1"/>
</dbReference>
<dbReference type="SUPFAM" id="SSF55729">
    <property type="entry name" value="Acyl-CoA N-acyltransferases (Nat)"/>
    <property type="match status" value="1"/>
</dbReference>
<evidence type="ECO:0000256" key="3">
    <source>
        <dbReference type="ARBA" id="ARBA00023315"/>
    </source>
</evidence>
<comment type="catalytic activity">
    <reaction evidence="4">
        <text>L-phenylalanyl-tRNA(Phe) + an N-terminal L-alpha-aminoacyl-[protein] = an N-terminal L-phenylalanyl-L-alpha-aminoacyl-[protein] + tRNA(Phe)</text>
        <dbReference type="Rhea" id="RHEA:43632"/>
        <dbReference type="Rhea" id="RHEA-COMP:9668"/>
        <dbReference type="Rhea" id="RHEA-COMP:9699"/>
        <dbReference type="Rhea" id="RHEA-COMP:10636"/>
        <dbReference type="Rhea" id="RHEA-COMP:10637"/>
        <dbReference type="ChEBI" id="CHEBI:78442"/>
        <dbReference type="ChEBI" id="CHEBI:78531"/>
        <dbReference type="ChEBI" id="CHEBI:78597"/>
        <dbReference type="ChEBI" id="CHEBI:83561"/>
        <dbReference type="EC" id="2.3.2.6"/>
    </reaction>
</comment>
<dbReference type="HAMAP" id="MF_00688">
    <property type="entry name" value="Leu_Phe_trans"/>
    <property type="match status" value="1"/>
</dbReference>
<protein>
    <recommendedName>
        <fullName evidence="4">Leucyl/phenylalanyl-tRNA--protein transferase</fullName>
        <ecNumber evidence="4">2.3.2.6</ecNumber>
    </recommendedName>
    <alternativeName>
        <fullName evidence="4">L/F-transferase</fullName>
    </alternativeName>
    <alternativeName>
        <fullName evidence="4">Leucyltransferase</fullName>
    </alternativeName>
    <alternativeName>
        <fullName evidence="4">Phenyalanyltransferase</fullName>
    </alternativeName>
</protein>
<comment type="catalytic activity">
    <reaction evidence="4">
        <text>N-terminal L-arginyl-[protein] + L-leucyl-tRNA(Leu) = N-terminal L-leucyl-L-arginyl-[protein] + tRNA(Leu) + H(+)</text>
        <dbReference type="Rhea" id="RHEA:50416"/>
        <dbReference type="Rhea" id="RHEA-COMP:9613"/>
        <dbReference type="Rhea" id="RHEA-COMP:9622"/>
        <dbReference type="Rhea" id="RHEA-COMP:12672"/>
        <dbReference type="Rhea" id="RHEA-COMP:12673"/>
        <dbReference type="ChEBI" id="CHEBI:15378"/>
        <dbReference type="ChEBI" id="CHEBI:64719"/>
        <dbReference type="ChEBI" id="CHEBI:78442"/>
        <dbReference type="ChEBI" id="CHEBI:78494"/>
        <dbReference type="ChEBI" id="CHEBI:133044"/>
        <dbReference type="EC" id="2.3.2.6"/>
    </reaction>
</comment>
<dbReference type="RefSeq" id="WP_200339081.1">
    <property type="nucleotide sequence ID" value="NZ_NRRL01000003.1"/>
</dbReference>